<name>A0A6J1S6Z5_FRAOC</name>
<keyword evidence="9" id="KW-1133">Transmembrane helix</keyword>
<dbReference type="InterPro" id="IPR010908">
    <property type="entry name" value="Longin_dom"/>
</dbReference>
<dbReference type="PROSITE" id="PS50859">
    <property type="entry name" value="LONGIN"/>
    <property type="match status" value="1"/>
</dbReference>
<dbReference type="Pfam" id="PF25970">
    <property type="entry name" value="SEC22a_C"/>
    <property type="match status" value="1"/>
</dbReference>
<dbReference type="InterPro" id="IPR059071">
    <property type="entry name" value="SEC22a-c_C"/>
</dbReference>
<keyword evidence="9" id="KW-0812">Transmembrane</keyword>
<feature type="domain" description="Longin" evidence="10">
    <location>
        <begin position="6"/>
        <end position="119"/>
    </location>
</feature>
<dbReference type="OrthoDB" id="1719357at2759"/>
<accession>A0A6J1S6Z5</accession>
<evidence type="ECO:0000313" key="11">
    <source>
        <dbReference type="Proteomes" id="UP000504606"/>
    </source>
</evidence>
<dbReference type="InterPro" id="IPR044565">
    <property type="entry name" value="Sec22"/>
</dbReference>
<dbReference type="Gene3D" id="3.30.450.50">
    <property type="entry name" value="Longin domain"/>
    <property type="match status" value="1"/>
</dbReference>
<comment type="function">
    <text evidence="7">SNARE involved in targeting and fusion of ER-derived transport vesicles with the Golgi complex as well as Golgi-derived retrograde transport vesicles with the ER.</text>
</comment>
<proteinExistence type="inferred from homology"/>
<feature type="transmembrane region" description="Helical" evidence="9">
    <location>
        <begin position="250"/>
        <end position="268"/>
    </location>
</feature>
<evidence type="ECO:0000256" key="8">
    <source>
        <dbReference type="ARBA" id="ARBA00024188"/>
    </source>
</evidence>
<evidence type="ECO:0000256" key="9">
    <source>
        <dbReference type="SAM" id="Phobius"/>
    </source>
</evidence>
<evidence type="ECO:0000256" key="3">
    <source>
        <dbReference type="ARBA" id="ARBA00008025"/>
    </source>
</evidence>
<evidence type="ECO:0000313" key="12">
    <source>
        <dbReference type="RefSeq" id="XP_026276984.1"/>
    </source>
</evidence>
<dbReference type="Proteomes" id="UP000504606">
    <property type="component" value="Unplaced"/>
</dbReference>
<dbReference type="InterPro" id="IPR011012">
    <property type="entry name" value="Longin-like_dom_sf"/>
</dbReference>
<evidence type="ECO:0000256" key="4">
    <source>
        <dbReference type="ARBA" id="ARBA00022927"/>
    </source>
</evidence>
<dbReference type="SMART" id="SM01270">
    <property type="entry name" value="Longin"/>
    <property type="match status" value="1"/>
</dbReference>
<comment type="similarity">
    <text evidence="3">Belongs to the synaptobrevin family.</text>
</comment>
<dbReference type="GO" id="GO:0006888">
    <property type="term" value="P:endoplasmic reticulum to Golgi vesicle-mediated transport"/>
    <property type="evidence" value="ECO:0007669"/>
    <property type="project" value="InterPro"/>
</dbReference>
<keyword evidence="6 9" id="KW-0472">Membrane</keyword>
<dbReference type="RefSeq" id="XP_026276984.1">
    <property type="nucleotide sequence ID" value="XM_026421199.2"/>
</dbReference>
<dbReference type="GO" id="GO:0015031">
    <property type="term" value="P:protein transport"/>
    <property type="evidence" value="ECO:0007669"/>
    <property type="project" value="UniProtKB-KW"/>
</dbReference>
<feature type="transmembrane region" description="Helical" evidence="9">
    <location>
        <begin position="60"/>
        <end position="87"/>
    </location>
</feature>
<keyword evidence="4" id="KW-0653">Protein transport</keyword>
<feature type="transmembrane region" description="Helical" evidence="9">
    <location>
        <begin position="185"/>
        <end position="203"/>
    </location>
</feature>
<evidence type="ECO:0000259" key="10">
    <source>
        <dbReference type="PROSITE" id="PS50859"/>
    </source>
</evidence>
<dbReference type="GO" id="GO:0005484">
    <property type="term" value="F:SNAP receptor activity"/>
    <property type="evidence" value="ECO:0007669"/>
    <property type="project" value="InterPro"/>
</dbReference>
<dbReference type="Pfam" id="PF13774">
    <property type="entry name" value="Longin"/>
    <property type="match status" value="1"/>
</dbReference>
<dbReference type="GO" id="GO:0005789">
    <property type="term" value="C:endoplasmic reticulum membrane"/>
    <property type="evidence" value="ECO:0007669"/>
    <property type="project" value="UniProtKB-SubCell"/>
</dbReference>
<dbReference type="GO" id="GO:0006890">
    <property type="term" value="P:retrograde vesicle-mediated transport, Golgi to endoplasmic reticulum"/>
    <property type="evidence" value="ECO:0007669"/>
    <property type="project" value="InterPro"/>
</dbReference>
<keyword evidence="4" id="KW-0813">Transport</keyword>
<sequence>MILYTMIVRSKDGLALSASTDFNDEGLRDVKESKKYLKILAKKTFQFPDRCMLSTGNHTIYLLTALGVSYLALSDLSYPTVLGFSFLNELMKEFLGKYLALTVNQARRPYSFIEFNNIIHSARQRYNKPQSLSTRINLAELSEEIRLRPPHIITLAEVQPLNGFHTINVSKASVGPPLRLEPVSWFGYGITLIAVLLSLIDILRAEAASNYSFDDFDGPGVAFHSIIFAVEAVIRILQVAIFWHGGKRYLKYMWISVAVLLLSGVSVYDLRDRWQNGLRLFVTGALVYLTICRKHELRLPDYNV</sequence>
<dbReference type="SUPFAM" id="SSF64356">
    <property type="entry name" value="SNARE-like"/>
    <property type="match status" value="1"/>
</dbReference>
<evidence type="ECO:0000256" key="5">
    <source>
        <dbReference type="ARBA" id="ARBA00023054"/>
    </source>
</evidence>
<gene>
    <name evidence="12" type="primary">LOC113205534</name>
</gene>
<dbReference type="GeneID" id="113205534"/>
<dbReference type="AlphaFoldDB" id="A0A6J1S6Z5"/>
<dbReference type="GO" id="GO:0005794">
    <property type="term" value="C:Golgi apparatus"/>
    <property type="evidence" value="ECO:0007669"/>
    <property type="project" value="UniProtKB-SubCell"/>
</dbReference>
<evidence type="ECO:0000256" key="6">
    <source>
        <dbReference type="ARBA" id="ARBA00023136"/>
    </source>
</evidence>
<keyword evidence="11" id="KW-1185">Reference proteome</keyword>
<evidence type="ECO:0000256" key="2">
    <source>
        <dbReference type="ARBA" id="ARBA00004223"/>
    </source>
</evidence>
<dbReference type="KEGG" id="foc:113205534"/>
<evidence type="ECO:0000256" key="1">
    <source>
        <dbReference type="ARBA" id="ARBA00004163"/>
    </source>
</evidence>
<keyword evidence="5" id="KW-0175">Coiled coil</keyword>
<reference evidence="12" key="1">
    <citation type="submission" date="2025-08" db="UniProtKB">
        <authorList>
            <consortium name="RefSeq"/>
        </authorList>
    </citation>
    <scope>IDENTIFICATION</scope>
    <source>
        <tissue evidence="12">Whole organism</tissue>
    </source>
</reference>
<comment type="subcellular location">
    <subcellularLocation>
        <location evidence="1">Endoplasmic reticulum membrane</location>
        <topology evidence="1">Single-pass type IV membrane protein</topology>
    </subcellularLocation>
    <subcellularLocation>
        <location evidence="8">Golgi apparatus</location>
        <location evidence="8">cis-Golgi network membrane</location>
    </subcellularLocation>
    <subcellularLocation>
        <location evidence="2">Melanosome</location>
    </subcellularLocation>
</comment>
<organism evidence="11 12">
    <name type="scientific">Frankliniella occidentalis</name>
    <name type="common">Western flower thrips</name>
    <name type="synonym">Euthrips occidentalis</name>
    <dbReference type="NCBI Taxonomy" id="133901"/>
    <lineage>
        <taxon>Eukaryota</taxon>
        <taxon>Metazoa</taxon>
        <taxon>Ecdysozoa</taxon>
        <taxon>Arthropoda</taxon>
        <taxon>Hexapoda</taxon>
        <taxon>Insecta</taxon>
        <taxon>Pterygota</taxon>
        <taxon>Neoptera</taxon>
        <taxon>Paraneoptera</taxon>
        <taxon>Thysanoptera</taxon>
        <taxon>Terebrantia</taxon>
        <taxon>Thripoidea</taxon>
        <taxon>Thripidae</taxon>
        <taxon>Frankliniella</taxon>
    </lineage>
</organism>
<protein>
    <submittedName>
        <fullName evidence="12">Vesicle-trafficking protein SEC22a</fullName>
    </submittedName>
</protein>
<feature type="transmembrane region" description="Helical" evidence="9">
    <location>
        <begin position="223"/>
        <end position="243"/>
    </location>
</feature>
<evidence type="ECO:0000256" key="7">
    <source>
        <dbReference type="ARBA" id="ARBA00024173"/>
    </source>
</evidence>
<dbReference type="CDD" id="cd14824">
    <property type="entry name" value="Longin"/>
    <property type="match status" value="1"/>
</dbReference>
<dbReference type="PANTHER" id="PTHR45837">
    <property type="entry name" value="VESICLE-TRAFFICKING PROTEIN SEC22B"/>
    <property type="match status" value="1"/>
</dbReference>